<keyword evidence="3" id="KW-1185">Reference proteome</keyword>
<dbReference type="EMBL" id="CP019285">
    <property type="protein sequence ID" value="APW99334.1"/>
    <property type="molecule type" value="Genomic_DNA"/>
</dbReference>
<organism evidence="2 3">
    <name type="scientific">Natronobacterium lacisalsi AJ5</name>
    <dbReference type="NCBI Taxonomy" id="358396"/>
    <lineage>
        <taxon>Archaea</taxon>
        <taxon>Methanobacteriati</taxon>
        <taxon>Methanobacteriota</taxon>
        <taxon>Stenosarchaea group</taxon>
        <taxon>Halobacteria</taxon>
        <taxon>Halobacteriales</taxon>
        <taxon>Natrialbaceae</taxon>
        <taxon>Natronobacterium</taxon>
    </lineage>
</organism>
<dbReference type="GO" id="GO:0016787">
    <property type="term" value="F:hydrolase activity"/>
    <property type="evidence" value="ECO:0007669"/>
    <property type="project" value="UniProtKB-KW"/>
</dbReference>
<accession>M0LP09</accession>
<dbReference type="AlphaFoldDB" id="M0LP09"/>
<evidence type="ECO:0000313" key="3">
    <source>
        <dbReference type="Proteomes" id="UP000011555"/>
    </source>
</evidence>
<proteinExistence type="predicted"/>
<dbReference type="Proteomes" id="UP000186547">
    <property type="component" value="Chromosome"/>
</dbReference>
<keyword evidence="2" id="KW-0378">Hydrolase</keyword>
<dbReference type="KEGG" id="hlc:CHINAEXTREME16825"/>
<sequence length="45" mass="5126">MNERLPEDWVDDDVRVNGVRIRYLRTGGSSRPLVVAHGLYDDVPS</sequence>
<reference evidence="1 4" key="1">
    <citation type="journal article" date="2011" name="J. Bacteriol.">
        <title>Genome sequence of Halobiforma lacisalsi AJ5, an extremely halophilic archaeon which harbors a bop gene.</title>
        <authorList>
            <person name="Jiang X."/>
            <person name="Wang S."/>
            <person name="Cheng H."/>
            <person name="Huo Y."/>
            <person name="Zhang X."/>
            <person name="Zhu X."/>
            <person name="Han X."/>
            <person name="Ni P."/>
            <person name="Wu M."/>
        </authorList>
    </citation>
    <scope>NUCLEOTIDE SEQUENCE [LARGE SCALE GENOMIC DNA]</scope>
    <source>
        <strain evidence="1 4">AJ5</strain>
    </source>
</reference>
<dbReference type="RefSeq" id="WP_007140925.1">
    <property type="nucleotide sequence ID" value="NZ_AOLZ01000028.1"/>
</dbReference>
<gene>
    <name evidence="2" type="ORF">C445_05938</name>
    <name evidence="1" type="ORF">CHINAEXTREME_16825</name>
</gene>
<dbReference type="Proteomes" id="UP000011555">
    <property type="component" value="Unassembled WGS sequence"/>
</dbReference>
<dbReference type="EMBL" id="AOLZ01000028">
    <property type="protein sequence ID" value="EMA35236.1"/>
    <property type="molecule type" value="Genomic_DNA"/>
</dbReference>
<dbReference type="GeneID" id="43014739"/>
<reference evidence="1" key="3">
    <citation type="submission" date="2017-01" db="EMBL/GenBank/DDBJ databases">
        <authorList>
            <person name="Mah S.A."/>
            <person name="Swanson W.J."/>
            <person name="Moy G.W."/>
            <person name="Vacquier V.D."/>
        </authorList>
    </citation>
    <scope>NUCLEOTIDE SEQUENCE</scope>
    <source>
        <strain evidence="1">AJ5</strain>
    </source>
</reference>
<reference evidence="2 3" key="2">
    <citation type="journal article" date="2014" name="PLoS Genet.">
        <title>Phylogenetically driven sequencing of extremely halophilic archaea reveals strategies for static and dynamic osmo-response.</title>
        <authorList>
            <person name="Becker E.A."/>
            <person name="Seitzer P.M."/>
            <person name="Tritt A."/>
            <person name="Larsen D."/>
            <person name="Krusor M."/>
            <person name="Yao A.I."/>
            <person name="Wu D."/>
            <person name="Madern D."/>
            <person name="Eisen J.A."/>
            <person name="Darling A.E."/>
            <person name="Facciotti M.T."/>
        </authorList>
    </citation>
    <scope>NUCLEOTIDE SEQUENCE [LARGE SCALE GENOMIC DNA]</scope>
    <source>
        <strain evidence="2 3">AJ5</strain>
    </source>
</reference>
<dbReference type="STRING" id="358396.CHINAEXTREME_16825"/>
<evidence type="ECO:0000313" key="4">
    <source>
        <dbReference type="Proteomes" id="UP000186547"/>
    </source>
</evidence>
<name>M0LP09_NATLA</name>
<protein>
    <submittedName>
        <fullName evidence="1 2">Alpha/beta hydrolase</fullName>
    </submittedName>
</protein>
<evidence type="ECO:0000313" key="1">
    <source>
        <dbReference type="EMBL" id="APW99334.1"/>
    </source>
</evidence>
<evidence type="ECO:0000313" key="2">
    <source>
        <dbReference type="EMBL" id="EMA35236.1"/>
    </source>
</evidence>